<accession>A7NQA9</accession>
<dbReference type="OrthoDB" id="9810755at2"/>
<dbReference type="PANTHER" id="PTHR40459:SF1">
    <property type="entry name" value="CONSERVED HYPOTHETICAL ALANINE AND LEUCINE RICH PROTEIN"/>
    <property type="match status" value="1"/>
</dbReference>
<dbReference type="SUPFAM" id="SSF48179">
    <property type="entry name" value="6-phosphogluconate dehydrogenase C-terminal domain-like"/>
    <property type="match status" value="1"/>
</dbReference>
<dbReference type="InterPro" id="IPR019665">
    <property type="entry name" value="OxRdtase/DH_put_Rossmann_dom"/>
</dbReference>
<reference evidence="3 4" key="1">
    <citation type="submission" date="2007-08" db="EMBL/GenBank/DDBJ databases">
        <title>Complete sequence of Roseiflexus castenholzii DSM 13941.</title>
        <authorList>
            <consortium name="US DOE Joint Genome Institute"/>
            <person name="Copeland A."/>
            <person name="Lucas S."/>
            <person name="Lapidus A."/>
            <person name="Barry K."/>
            <person name="Glavina del Rio T."/>
            <person name="Dalin E."/>
            <person name="Tice H."/>
            <person name="Pitluck S."/>
            <person name="Thompson L.S."/>
            <person name="Brettin T."/>
            <person name="Bruce D."/>
            <person name="Detter J.C."/>
            <person name="Han C."/>
            <person name="Tapia R."/>
            <person name="Schmutz J."/>
            <person name="Larimer F."/>
            <person name="Land M."/>
            <person name="Hauser L."/>
            <person name="Kyrpides N."/>
            <person name="Mikhailova N."/>
            <person name="Bryant D.A."/>
            <person name="Hanada S."/>
            <person name="Tsukatani Y."/>
            <person name="Richardson P."/>
        </authorList>
    </citation>
    <scope>NUCLEOTIDE SEQUENCE [LARGE SCALE GENOMIC DNA]</scope>
    <source>
        <strain evidence="4">DSM 13941 / HLO8</strain>
    </source>
</reference>
<organism evidence="3 4">
    <name type="scientific">Roseiflexus castenholzii (strain DSM 13941 / HLO8)</name>
    <dbReference type="NCBI Taxonomy" id="383372"/>
    <lineage>
        <taxon>Bacteria</taxon>
        <taxon>Bacillati</taxon>
        <taxon>Chloroflexota</taxon>
        <taxon>Chloroflexia</taxon>
        <taxon>Chloroflexales</taxon>
        <taxon>Roseiflexineae</taxon>
        <taxon>Roseiflexaceae</taxon>
        <taxon>Roseiflexus</taxon>
    </lineage>
</organism>
<dbReference type="InterPro" id="IPR018931">
    <property type="entry name" value="DUF2520"/>
</dbReference>
<dbReference type="AlphaFoldDB" id="A7NQA9"/>
<evidence type="ECO:0000313" key="4">
    <source>
        <dbReference type="Proteomes" id="UP000000263"/>
    </source>
</evidence>
<dbReference type="Gene3D" id="1.10.1040.20">
    <property type="entry name" value="ProC-like, C-terminal domain"/>
    <property type="match status" value="1"/>
</dbReference>
<dbReference type="SUPFAM" id="SSF51735">
    <property type="entry name" value="NAD(P)-binding Rossmann-fold domains"/>
    <property type="match status" value="1"/>
</dbReference>
<dbReference type="Pfam" id="PF10727">
    <property type="entry name" value="Rossmann-like"/>
    <property type="match status" value="1"/>
</dbReference>
<dbReference type="InterPro" id="IPR037108">
    <property type="entry name" value="TM1727-like_C_sf"/>
</dbReference>
<dbReference type="EMBL" id="CP000804">
    <property type="protein sequence ID" value="ABU59755.1"/>
    <property type="molecule type" value="Genomic_DNA"/>
</dbReference>
<proteinExistence type="predicted"/>
<protein>
    <submittedName>
        <fullName evidence="3">NADP oxidoreductase coenzyme F420-dependent</fullName>
    </submittedName>
</protein>
<dbReference type="eggNOG" id="COG5495">
    <property type="taxonomic scope" value="Bacteria"/>
</dbReference>
<dbReference type="HOGENOM" id="CLU_055635_1_0_0"/>
<evidence type="ECO:0000313" key="3">
    <source>
        <dbReference type="EMBL" id="ABU59755.1"/>
    </source>
</evidence>
<evidence type="ECO:0000259" key="2">
    <source>
        <dbReference type="Pfam" id="PF10728"/>
    </source>
</evidence>
<dbReference type="PANTHER" id="PTHR40459">
    <property type="entry name" value="CONSERVED HYPOTHETICAL ALANINE AND LEUCINE RICH PROTEIN"/>
    <property type="match status" value="1"/>
</dbReference>
<gene>
    <name evidence="3" type="ordered locus">Rcas_3715</name>
</gene>
<dbReference type="STRING" id="383372.Rcas_3715"/>
<feature type="domain" description="Putative oxidoreductase/dehydrogenase Rossmann-like" evidence="1">
    <location>
        <begin position="5"/>
        <end position="121"/>
    </location>
</feature>
<sequence length="288" mass="29740">MHNAITIGIIGAGRAGGALAAAFADAGYRVVALSSQASESARALAQQIGAIAVDAPVEVARAASLVFLTTPDAAIAPVCRTIAEARGWRVGQYVVHCSGALGREALADAAGVGALTGCFHPLQTLAGPTTAARLQGAYVAVDADPSLAVVLREMAHAIGAIPFDLDSRCRALYHTAAVMVSNYTVALYACGMRLLENAGVPDEVQARALLPLLRGAVESLERATPSEALTGPIARGDDATVARHIAALEAQMPQLLPIYRELGRVALSLARAIPEHRKQALTALLNDC</sequence>
<dbReference type="Pfam" id="PF10728">
    <property type="entry name" value="DUF2520"/>
    <property type="match status" value="1"/>
</dbReference>
<dbReference type="KEGG" id="rca:Rcas_3715"/>
<evidence type="ECO:0000259" key="1">
    <source>
        <dbReference type="Pfam" id="PF10727"/>
    </source>
</evidence>
<dbReference type="Proteomes" id="UP000000263">
    <property type="component" value="Chromosome"/>
</dbReference>
<dbReference type="Gene3D" id="3.40.50.720">
    <property type="entry name" value="NAD(P)-binding Rossmann-like Domain"/>
    <property type="match status" value="1"/>
</dbReference>
<dbReference type="InterPro" id="IPR008927">
    <property type="entry name" value="6-PGluconate_DH-like_C_sf"/>
</dbReference>
<feature type="domain" description="DUF2520" evidence="2">
    <location>
        <begin position="138"/>
        <end position="264"/>
    </location>
</feature>
<dbReference type="RefSeq" id="WP_012122178.1">
    <property type="nucleotide sequence ID" value="NC_009767.1"/>
</dbReference>
<keyword evidence="4" id="KW-1185">Reference proteome</keyword>
<dbReference type="InterPro" id="IPR036291">
    <property type="entry name" value="NAD(P)-bd_dom_sf"/>
</dbReference>
<name>A7NQA9_ROSCS</name>